<organism evidence="2">
    <name type="scientific">Shewanella decolorationis</name>
    <dbReference type="NCBI Taxonomy" id="256839"/>
    <lineage>
        <taxon>Bacteria</taxon>
        <taxon>Pseudomonadati</taxon>
        <taxon>Pseudomonadota</taxon>
        <taxon>Gammaproteobacteria</taxon>
        <taxon>Alteromonadales</taxon>
        <taxon>Shewanellaceae</taxon>
        <taxon>Shewanella</taxon>
    </lineage>
</organism>
<evidence type="ECO:0008006" key="3">
    <source>
        <dbReference type="Google" id="ProtNLM"/>
    </source>
</evidence>
<dbReference type="Pfam" id="PF05309">
    <property type="entry name" value="TraE"/>
    <property type="match status" value="1"/>
</dbReference>
<reference evidence="2" key="1">
    <citation type="journal article" date="2019" name="Ecotoxicol. Environ. Saf.">
        <title>Microbial characterization of heavy metal resistant bacterial strains isolated from an electroplating wastewater treatment plant.</title>
        <authorList>
            <person name="Cai X."/>
            <person name="Zheng X."/>
            <person name="Zhang D."/>
            <person name="Iqbal W."/>
            <person name="Liu C."/>
            <person name="Yang B."/>
            <person name="Zhao X."/>
            <person name="Lu X."/>
            <person name="Mao Y."/>
        </authorList>
    </citation>
    <scope>NUCLEOTIDE SEQUENCE [LARGE SCALE GENOMIC DNA]</scope>
    <source>
        <strain evidence="2">Ni1-3</strain>
    </source>
</reference>
<proteinExistence type="predicted"/>
<name>A0A5B8R3N7_9GAMM</name>
<dbReference type="InterPro" id="IPR007973">
    <property type="entry name" value="Pilus_assembly_TraE"/>
</dbReference>
<sequence>MLWKSKIKESYDNLNISNKNIGRSNLALSISVVLLLFMVMTKQTEVIVMPNDFKEPIVMNGNSVTQEFKIQWGLMIATIIGNITPKNAKFVIDRVTKMIPLELNPDEAEATMAAAIEEMALRGVSQKFVPSDAIYSSVTDYVWVVGEQTTISLKTGAADTTAYTFELKIGIRNGNPMILDIQQYPAAVNPAQREREILQGKNATTALDKDSVIKIESR</sequence>
<evidence type="ECO:0000313" key="2">
    <source>
        <dbReference type="EMBL" id="QDZ92987.1"/>
    </source>
</evidence>
<accession>A0A5B8R3N7</accession>
<dbReference type="AlphaFoldDB" id="A0A5B8R3N7"/>
<dbReference type="RefSeq" id="WP_011711596.1">
    <property type="nucleotide sequence ID" value="NZ_CP076856.1"/>
</dbReference>
<keyword evidence="1" id="KW-1133">Transmembrane helix</keyword>
<protein>
    <recommendedName>
        <fullName evidence="3">TraE protein</fullName>
    </recommendedName>
</protein>
<keyword evidence="1" id="KW-0812">Transmembrane</keyword>
<feature type="transmembrane region" description="Helical" evidence="1">
    <location>
        <begin position="21"/>
        <end position="40"/>
    </location>
</feature>
<gene>
    <name evidence="2" type="ORF">D0436_22450</name>
</gene>
<evidence type="ECO:0000256" key="1">
    <source>
        <dbReference type="SAM" id="Phobius"/>
    </source>
</evidence>
<dbReference type="EMBL" id="CP031775">
    <property type="protein sequence ID" value="QDZ92987.1"/>
    <property type="molecule type" value="Genomic_DNA"/>
</dbReference>
<keyword evidence="1" id="KW-0472">Membrane</keyword>